<dbReference type="AlphaFoldDB" id="A0A6A6E3P0"/>
<sequence length="71" mass="8588">NKLKVFRKYFNNYFTKGFIKISIFSIAILIALLILFILKKNKKLRLCINYRYLNKAIVKNYYLILLILKLI</sequence>
<name>A0A6A6E3P0_9PEZI</name>
<keyword evidence="1" id="KW-0472">Membrane</keyword>
<feature type="non-terminal residue" evidence="2">
    <location>
        <position position="1"/>
    </location>
</feature>
<keyword evidence="3" id="KW-1185">Reference proteome</keyword>
<organism evidence="2 3">
    <name type="scientific">Zopfia rhizophila CBS 207.26</name>
    <dbReference type="NCBI Taxonomy" id="1314779"/>
    <lineage>
        <taxon>Eukaryota</taxon>
        <taxon>Fungi</taxon>
        <taxon>Dikarya</taxon>
        <taxon>Ascomycota</taxon>
        <taxon>Pezizomycotina</taxon>
        <taxon>Dothideomycetes</taxon>
        <taxon>Dothideomycetes incertae sedis</taxon>
        <taxon>Zopfiaceae</taxon>
        <taxon>Zopfia</taxon>
    </lineage>
</organism>
<dbReference type="InterPro" id="IPR043502">
    <property type="entry name" value="DNA/RNA_pol_sf"/>
</dbReference>
<proteinExistence type="predicted"/>
<reference evidence="2" key="1">
    <citation type="journal article" date="2020" name="Stud. Mycol.">
        <title>101 Dothideomycetes genomes: a test case for predicting lifestyles and emergence of pathogens.</title>
        <authorList>
            <person name="Haridas S."/>
            <person name="Albert R."/>
            <person name="Binder M."/>
            <person name="Bloem J."/>
            <person name="Labutti K."/>
            <person name="Salamov A."/>
            <person name="Andreopoulos B."/>
            <person name="Baker S."/>
            <person name="Barry K."/>
            <person name="Bills G."/>
            <person name="Bluhm B."/>
            <person name="Cannon C."/>
            <person name="Castanera R."/>
            <person name="Culley D."/>
            <person name="Daum C."/>
            <person name="Ezra D."/>
            <person name="Gonzalez J."/>
            <person name="Henrissat B."/>
            <person name="Kuo A."/>
            <person name="Liang C."/>
            <person name="Lipzen A."/>
            <person name="Lutzoni F."/>
            <person name="Magnuson J."/>
            <person name="Mondo S."/>
            <person name="Nolan M."/>
            <person name="Ohm R."/>
            <person name="Pangilinan J."/>
            <person name="Park H.-J."/>
            <person name="Ramirez L."/>
            <person name="Alfaro M."/>
            <person name="Sun H."/>
            <person name="Tritt A."/>
            <person name="Yoshinaga Y."/>
            <person name="Zwiers L.-H."/>
            <person name="Turgeon B."/>
            <person name="Goodwin S."/>
            <person name="Spatafora J."/>
            <person name="Crous P."/>
            <person name="Grigoriev I."/>
        </authorList>
    </citation>
    <scope>NUCLEOTIDE SEQUENCE</scope>
    <source>
        <strain evidence="2">CBS 207.26</strain>
    </source>
</reference>
<dbReference type="Proteomes" id="UP000800200">
    <property type="component" value="Unassembled WGS sequence"/>
</dbReference>
<keyword evidence="1" id="KW-0812">Transmembrane</keyword>
<protein>
    <submittedName>
        <fullName evidence="2">Uncharacterized protein</fullName>
    </submittedName>
</protein>
<feature type="transmembrane region" description="Helical" evidence="1">
    <location>
        <begin position="17"/>
        <end position="38"/>
    </location>
</feature>
<dbReference type="EMBL" id="ML994637">
    <property type="protein sequence ID" value="KAF2184506.1"/>
    <property type="molecule type" value="Genomic_DNA"/>
</dbReference>
<dbReference type="SUPFAM" id="SSF56672">
    <property type="entry name" value="DNA/RNA polymerases"/>
    <property type="match status" value="1"/>
</dbReference>
<evidence type="ECO:0000256" key="1">
    <source>
        <dbReference type="SAM" id="Phobius"/>
    </source>
</evidence>
<gene>
    <name evidence="2" type="ORF">K469DRAFT_452917</name>
</gene>
<dbReference type="Gene3D" id="3.10.10.10">
    <property type="entry name" value="HIV Type 1 Reverse Transcriptase, subunit A, domain 1"/>
    <property type="match status" value="1"/>
</dbReference>
<evidence type="ECO:0000313" key="3">
    <source>
        <dbReference type="Proteomes" id="UP000800200"/>
    </source>
</evidence>
<evidence type="ECO:0000313" key="2">
    <source>
        <dbReference type="EMBL" id="KAF2184506.1"/>
    </source>
</evidence>
<feature type="non-terminal residue" evidence="2">
    <location>
        <position position="71"/>
    </location>
</feature>
<accession>A0A6A6E3P0</accession>
<keyword evidence="1" id="KW-1133">Transmembrane helix</keyword>